<feature type="compositionally biased region" description="Basic and acidic residues" evidence="1">
    <location>
        <begin position="1"/>
        <end position="18"/>
    </location>
</feature>
<sequence>MPRPVDRSRSPEEFEGVRRPAPPADATRLTATAHALHHKPICALGPEDLRLLIRQDTGLPHLLPVDIDLLSLDPMVEGGPVQR</sequence>
<keyword evidence="3" id="KW-1185">Reference proteome</keyword>
<dbReference type="Proteomes" id="UP001501638">
    <property type="component" value="Unassembled WGS sequence"/>
</dbReference>
<dbReference type="EMBL" id="BAAASZ010000035">
    <property type="protein sequence ID" value="GAA2459505.1"/>
    <property type="molecule type" value="Genomic_DNA"/>
</dbReference>
<evidence type="ECO:0000313" key="3">
    <source>
        <dbReference type="Proteomes" id="UP001501638"/>
    </source>
</evidence>
<name>A0ABP5XLY9_9ACTN</name>
<dbReference type="InterPro" id="IPR040547">
    <property type="entry name" value="CdiI"/>
</dbReference>
<reference evidence="3" key="1">
    <citation type="journal article" date="2019" name="Int. J. Syst. Evol. Microbiol.">
        <title>The Global Catalogue of Microorganisms (GCM) 10K type strain sequencing project: providing services to taxonomists for standard genome sequencing and annotation.</title>
        <authorList>
            <consortium name="The Broad Institute Genomics Platform"/>
            <consortium name="The Broad Institute Genome Sequencing Center for Infectious Disease"/>
            <person name="Wu L."/>
            <person name="Ma J."/>
        </authorList>
    </citation>
    <scope>NUCLEOTIDE SEQUENCE [LARGE SCALE GENOMIC DNA]</scope>
    <source>
        <strain evidence="3">JCM 6305</strain>
    </source>
</reference>
<feature type="region of interest" description="Disordered" evidence="1">
    <location>
        <begin position="1"/>
        <end position="25"/>
    </location>
</feature>
<accession>A0ABP5XLY9</accession>
<protein>
    <submittedName>
        <fullName evidence="2">Uncharacterized protein</fullName>
    </submittedName>
</protein>
<dbReference type="RefSeq" id="WP_344327439.1">
    <property type="nucleotide sequence ID" value="NZ_BAAASZ010000035.1"/>
</dbReference>
<evidence type="ECO:0000313" key="2">
    <source>
        <dbReference type="EMBL" id="GAA2459505.1"/>
    </source>
</evidence>
<evidence type="ECO:0000256" key="1">
    <source>
        <dbReference type="SAM" id="MobiDB-lite"/>
    </source>
</evidence>
<dbReference type="CDD" id="cd20691">
    <property type="entry name" value="CdiI_EC536-like"/>
    <property type="match status" value="1"/>
</dbReference>
<comment type="caution">
    <text evidence="2">The sequence shown here is derived from an EMBL/GenBank/DDBJ whole genome shotgun (WGS) entry which is preliminary data.</text>
</comment>
<gene>
    <name evidence="2" type="ORF">GCM10010405_49650</name>
</gene>
<proteinExistence type="predicted"/>
<dbReference type="Pfam" id="PF18616">
    <property type="entry name" value="CdiI_3"/>
    <property type="match status" value="1"/>
</dbReference>
<organism evidence="2 3">
    <name type="scientific">Streptomyces macrosporus</name>
    <dbReference type="NCBI Taxonomy" id="44032"/>
    <lineage>
        <taxon>Bacteria</taxon>
        <taxon>Bacillati</taxon>
        <taxon>Actinomycetota</taxon>
        <taxon>Actinomycetes</taxon>
        <taxon>Kitasatosporales</taxon>
        <taxon>Streptomycetaceae</taxon>
        <taxon>Streptomyces</taxon>
    </lineage>
</organism>